<dbReference type="Gene3D" id="3.30.479.30">
    <property type="entry name" value="Band 7 domain"/>
    <property type="match status" value="1"/>
</dbReference>
<evidence type="ECO:0000256" key="7">
    <source>
        <dbReference type="ARBA" id="ARBA00023136"/>
    </source>
</evidence>
<keyword evidence="5 8" id="KW-0067">ATP-binding</keyword>
<keyword evidence="11" id="KW-1185">Reference proteome</keyword>
<evidence type="ECO:0000256" key="5">
    <source>
        <dbReference type="ARBA" id="ARBA00022840"/>
    </source>
</evidence>
<name>A0A0T6LVQ0_WENVI</name>
<dbReference type="GO" id="GO:0005886">
    <property type="term" value="C:plasma membrane"/>
    <property type="evidence" value="ECO:0007669"/>
    <property type="project" value="UniProtKB-ARBA"/>
</dbReference>
<dbReference type="InterPro" id="IPR001107">
    <property type="entry name" value="Band_7"/>
</dbReference>
<dbReference type="PANTHER" id="PTHR43327:SF10">
    <property type="entry name" value="STOMATIN-LIKE PROTEIN 2, MITOCHONDRIAL"/>
    <property type="match status" value="1"/>
</dbReference>
<evidence type="ECO:0000259" key="9">
    <source>
        <dbReference type="PROSITE" id="PS50011"/>
    </source>
</evidence>
<dbReference type="PROSITE" id="PS00108">
    <property type="entry name" value="PROTEIN_KINASE_ST"/>
    <property type="match status" value="1"/>
</dbReference>
<feature type="domain" description="Protein kinase" evidence="9">
    <location>
        <begin position="250"/>
        <end position="499"/>
    </location>
</feature>
<dbReference type="FunFam" id="3.30.479.30:FF:000004">
    <property type="entry name" value="Putative membrane protease family, stomatin"/>
    <property type="match status" value="1"/>
</dbReference>
<dbReference type="AlphaFoldDB" id="A0A0T6LVQ0"/>
<dbReference type="PROSITE" id="PS01270">
    <property type="entry name" value="BAND_7"/>
    <property type="match status" value="1"/>
</dbReference>
<dbReference type="InterPro" id="IPR018080">
    <property type="entry name" value="Band_7/stomatin-like_CS"/>
</dbReference>
<evidence type="ECO:0000256" key="2">
    <source>
        <dbReference type="ARBA" id="ARBA00008164"/>
    </source>
</evidence>
<keyword evidence="4 8" id="KW-0547">Nucleotide-binding</keyword>
<gene>
    <name evidence="10" type="ORF">AQ490_19040</name>
</gene>
<comment type="caution">
    <text evidence="10">The sequence shown here is derived from an EMBL/GenBank/DDBJ whole genome shotgun (WGS) entry which is preliminary data.</text>
</comment>
<dbReference type="GO" id="GO:0004672">
    <property type="term" value="F:protein kinase activity"/>
    <property type="evidence" value="ECO:0007669"/>
    <property type="project" value="InterPro"/>
</dbReference>
<comment type="subcellular location">
    <subcellularLocation>
        <location evidence="1">Membrane</location>
        <topology evidence="1">Single-pass membrane protein</topology>
    </subcellularLocation>
</comment>
<dbReference type="InterPro" id="IPR001972">
    <property type="entry name" value="Stomatin_HflK_fam"/>
</dbReference>
<dbReference type="OrthoDB" id="9762169at2"/>
<dbReference type="SUPFAM" id="SSF117892">
    <property type="entry name" value="Band 7/SPFH domain"/>
    <property type="match status" value="1"/>
</dbReference>
<dbReference type="SMART" id="SM00220">
    <property type="entry name" value="S_TKc"/>
    <property type="match status" value="1"/>
</dbReference>
<proteinExistence type="inferred from homology"/>
<dbReference type="PROSITE" id="PS50011">
    <property type="entry name" value="PROTEIN_KINASE_DOM"/>
    <property type="match status" value="1"/>
</dbReference>
<accession>A0A0T6LVQ0</accession>
<dbReference type="InterPro" id="IPR017441">
    <property type="entry name" value="Protein_kinase_ATP_BS"/>
</dbReference>
<dbReference type="CDD" id="cd08829">
    <property type="entry name" value="SPFH_paraslipin"/>
    <property type="match status" value="1"/>
</dbReference>
<comment type="similarity">
    <text evidence="2">Belongs to the band 7/mec-2 family.</text>
</comment>
<evidence type="ECO:0000256" key="1">
    <source>
        <dbReference type="ARBA" id="ARBA00004167"/>
    </source>
</evidence>
<dbReference type="SMART" id="SM00244">
    <property type="entry name" value="PHB"/>
    <property type="match status" value="1"/>
</dbReference>
<keyword evidence="7" id="KW-0472">Membrane</keyword>
<dbReference type="GO" id="GO:0098552">
    <property type="term" value="C:side of membrane"/>
    <property type="evidence" value="ECO:0007669"/>
    <property type="project" value="UniProtKB-ARBA"/>
</dbReference>
<organism evidence="10 11">
    <name type="scientific">Wenjunlia vitaminophila</name>
    <name type="common">Streptomyces vitaminophilus</name>
    <dbReference type="NCBI Taxonomy" id="76728"/>
    <lineage>
        <taxon>Bacteria</taxon>
        <taxon>Bacillati</taxon>
        <taxon>Actinomycetota</taxon>
        <taxon>Actinomycetes</taxon>
        <taxon>Kitasatosporales</taxon>
        <taxon>Streptomycetaceae</taxon>
        <taxon>Wenjunlia</taxon>
    </lineage>
</organism>
<evidence type="ECO:0000313" key="11">
    <source>
        <dbReference type="Proteomes" id="UP000050867"/>
    </source>
</evidence>
<dbReference type="PRINTS" id="PR00721">
    <property type="entry name" value="STOMATIN"/>
</dbReference>
<dbReference type="Pfam" id="PF01145">
    <property type="entry name" value="Band_7"/>
    <property type="match status" value="1"/>
</dbReference>
<dbReference type="CDD" id="cd14014">
    <property type="entry name" value="STKc_PknB_like"/>
    <property type="match status" value="1"/>
</dbReference>
<evidence type="ECO:0000313" key="10">
    <source>
        <dbReference type="EMBL" id="KRV49791.1"/>
    </source>
</evidence>
<dbReference type="SUPFAM" id="SSF56112">
    <property type="entry name" value="Protein kinase-like (PK-like)"/>
    <property type="match status" value="1"/>
</dbReference>
<dbReference type="Gene3D" id="3.30.200.20">
    <property type="entry name" value="Phosphorylase Kinase, domain 1"/>
    <property type="match status" value="1"/>
</dbReference>
<reference evidence="10 11" key="1">
    <citation type="submission" date="2015-10" db="EMBL/GenBank/DDBJ databases">
        <title>Draft genome sequence of pyrrolomycin-producing Streptomyces vitaminophilus.</title>
        <authorList>
            <person name="Graham D.E."/>
            <person name="Mahan K.M."/>
            <person name="Klingeman D.M."/>
            <person name="Hettich R.L."/>
            <person name="Parry R.J."/>
        </authorList>
    </citation>
    <scope>NUCLEOTIDE SEQUENCE [LARGE SCALE GENOMIC DNA]</scope>
    <source>
        <strain evidence="10 11">ATCC 31673</strain>
    </source>
</reference>
<dbReference type="eggNOG" id="COG0330">
    <property type="taxonomic scope" value="Bacteria"/>
</dbReference>
<dbReference type="EMBL" id="LLZU01000010">
    <property type="protein sequence ID" value="KRV49791.1"/>
    <property type="molecule type" value="Genomic_DNA"/>
</dbReference>
<dbReference type="Pfam" id="PF00069">
    <property type="entry name" value="Pkinase"/>
    <property type="match status" value="1"/>
</dbReference>
<dbReference type="eggNOG" id="COG0515">
    <property type="taxonomic scope" value="Bacteria"/>
</dbReference>
<dbReference type="PROSITE" id="PS00107">
    <property type="entry name" value="PROTEIN_KINASE_ATP"/>
    <property type="match status" value="1"/>
</dbReference>
<evidence type="ECO:0000256" key="6">
    <source>
        <dbReference type="ARBA" id="ARBA00022989"/>
    </source>
</evidence>
<feature type="binding site" evidence="8">
    <location>
        <position position="278"/>
    </location>
    <ligand>
        <name>ATP</name>
        <dbReference type="ChEBI" id="CHEBI:30616"/>
    </ligand>
</feature>
<dbReference type="InterPro" id="IPR000719">
    <property type="entry name" value="Prot_kinase_dom"/>
</dbReference>
<dbReference type="GO" id="GO:0005524">
    <property type="term" value="F:ATP binding"/>
    <property type="evidence" value="ECO:0007669"/>
    <property type="project" value="UniProtKB-UniRule"/>
</dbReference>
<sequence length="518" mass="56068">MEWISIVLIILVVLVLITLVKAIHVIPQGSAAIVERFGRYTRTLNAGLSIVVPFIDKVGDRIDLREQVVPFPSQLAIIQDNLVVDIDTVVYYQVTDVRAATYEVASYIQAIEQLTVTTLRSVVGGMNLERTLTSREEINATLRGVLDEATGKWGIRVNRVELKGILPPTSIQDSMEKQMRADRDKRTAILTAEGERHAALLKAETERDVATILAGGSGAMRGIPQSPVQAGPTPGHQPLLQDDPRRVGRYHLTARLGQGGMGTVYLGQSPGQRLVAVKVIRSEFATDPTFRKRFAREIEAVRRVGGFHTAPVVDADPHGDPPWLATEYIPGPSLHDVLGQQGALPPRTLQTLAVGIAETLEGIHARDIIHRDLKPSNIIISSSGPRIIDFGVARALDGTALTRTNYVIGTQGFLAPEQLTGASITPAADLYAFGMVLCHAAGATPLTGSESLESALSLLPSRFVGVITRCLDHDPSHRPTPTEVLELLSQNDASSEDWLPIPVRTMVDLYNAPTVSAP</sequence>
<dbReference type="InterPro" id="IPR036013">
    <property type="entry name" value="Band_7/SPFH_dom_sf"/>
</dbReference>
<dbReference type="Proteomes" id="UP000050867">
    <property type="component" value="Unassembled WGS sequence"/>
</dbReference>
<dbReference type="PANTHER" id="PTHR43327">
    <property type="entry name" value="STOMATIN-LIKE PROTEIN 2, MITOCHONDRIAL"/>
    <property type="match status" value="1"/>
</dbReference>
<evidence type="ECO:0000256" key="4">
    <source>
        <dbReference type="ARBA" id="ARBA00022741"/>
    </source>
</evidence>
<dbReference type="InterPro" id="IPR011009">
    <property type="entry name" value="Kinase-like_dom_sf"/>
</dbReference>
<evidence type="ECO:0000256" key="8">
    <source>
        <dbReference type="PROSITE-ProRule" id="PRU10141"/>
    </source>
</evidence>
<protein>
    <recommendedName>
        <fullName evidence="9">Protein kinase domain-containing protein</fullName>
    </recommendedName>
</protein>
<keyword evidence="6" id="KW-1133">Transmembrane helix</keyword>
<dbReference type="STRING" id="76728.AQ490_19040"/>
<dbReference type="InterPro" id="IPR050710">
    <property type="entry name" value="Band7/mec-2_domain"/>
</dbReference>
<keyword evidence="3" id="KW-0812">Transmembrane</keyword>
<dbReference type="Gene3D" id="1.10.510.10">
    <property type="entry name" value="Transferase(Phosphotransferase) domain 1"/>
    <property type="match status" value="1"/>
</dbReference>
<evidence type="ECO:0000256" key="3">
    <source>
        <dbReference type="ARBA" id="ARBA00022692"/>
    </source>
</evidence>
<dbReference type="InterPro" id="IPR008271">
    <property type="entry name" value="Ser/Thr_kinase_AS"/>
</dbReference>